<feature type="domain" description="Cytochrome b5 heme-binding" evidence="6">
    <location>
        <begin position="2"/>
        <end position="79"/>
    </location>
</feature>
<reference evidence="7 8" key="1">
    <citation type="submission" date="2015-09" db="EMBL/GenBank/DDBJ databases">
        <title>Host preference determinants of Valsa canker pathogens revealed by comparative genomics.</title>
        <authorList>
            <person name="Yin Z."/>
            <person name="Huang L."/>
        </authorList>
    </citation>
    <scope>NUCLEOTIDE SEQUENCE [LARGE SCALE GENOMIC DNA]</scope>
    <source>
        <strain evidence="7 8">YSFL</strain>
    </source>
</reference>
<dbReference type="STRING" id="252740.A0A423VFB2"/>
<evidence type="ECO:0000256" key="2">
    <source>
        <dbReference type="ARBA" id="ARBA00022723"/>
    </source>
</evidence>
<sequence>MSNQYTVAEVAGHKDESKGIWIIIDHGVYDITNFIDEHPGGPKILKRMAGKDSSKPFWKYHNAKVLEKYGDKLRVGTVKEQEKL</sequence>
<accession>A0A423VFB2</accession>
<dbReference type="GO" id="GO:0016020">
    <property type="term" value="C:membrane"/>
    <property type="evidence" value="ECO:0007669"/>
    <property type="project" value="TreeGrafter"/>
</dbReference>
<dbReference type="OrthoDB" id="260519at2759"/>
<gene>
    <name evidence="7" type="ORF">VSDG_08104</name>
</gene>
<evidence type="ECO:0000259" key="6">
    <source>
        <dbReference type="PROSITE" id="PS50255"/>
    </source>
</evidence>
<dbReference type="PROSITE" id="PS50255">
    <property type="entry name" value="CYTOCHROME_B5_2"/>
    <property type="match status" value="1"/>
</dbReference>
<dbReference type="GO" id="GO:0046872">
    <property type="term" value="F:metal ion binding"/>
    <property type="evidence" value="ECO:0007669"/>
    <property type="project" value="UniProtKB-UniRule"/>
</dbReference>
<dbReference type="FunFam" id="3.10.120.10:FF:000007">
    <property type="entry name" value="Sulfite oxidase, mitochondrial"/>
    <property type="match status" value="1"/>
</dbReference>
<organism evidence="7 8">
    <name type="scientific">Cytospora chrysosperma</name>
    <name type="common">Cytospora canker fungus</name>
    <name type="synonym">Sphaeria chrysosperma</name>
    <dbReference type="NCBI Taxonomy" id="252740"/>
    <lineage>
        <taxon>Eukaryota</taxon>
        <taxon>Fungi</taxon>
        <taxon>Dikarya</taxon>
        <taxon>Ascomycota</taxon>
        <taxon>Pezizomycotina</taxon>
        <taxon>Sordariomycetes</taxon>
        <taxon>Sordariomycetidae</taxon>
        <taxon>Diaporthales</taxon>
        <taxon>Cytosporaceae</taxon>
        <taxon>Cytospora</taxon>
    </lineage>
</organism>
<evidence type="ECO:0000256" key="4">
    <source>
        <dbReference type="ARBA" id="ARBA00038168"/>
    </source>
</evidence>
<dbReference type="SMART" id="SM01117">
    <property type="entry name" value="Cyt-b5"/>
    <property type="match status" value="1"/>
</dbReference>
<protein>
    <recommendedName>
        <fullName evidence="6">Cytochrome b5 heme-binding domain-containing protein</fullName>
    </recommendedName>
</protein>
<dbReference type="Gene3D" id="3.10.120.10">
    <property type="entry name" value="Cytochrome b5-like heme/steroid binding domain"/>
    <property type="match status" value="1"/>
</dbReference>
<keyword evidence="3 5" id="KW-0408">Iron</keyword>
<keyword evidence="2 5" id="KW-0479">Metal-binding</keyword>
<evidence type="ECO:0000313" key="8">
    <source>
        <dbReference type="Proteomes" id="UP000284375"/>
    </source>
</evidence>
<dbReference type="PANTHER" id="PTHR19359">
    <property type="entry name" value="CYTOCHROME B5"/>
    <property type="match status" value="1"/>
</dbReference>
<evidence type="ECO:0000256" key="3">
    <source>
        <dbReference type="ARBA" id="ARBA00023004"/>
    </source>
</evidence>
<comment type="caution">
    <text evidence="7">The sequence shown here is derived from an EMBL/GenBank/DDBJ whole genome shotgun (WGS) entry which is preliminary data.</text>
</comment>
<comment type="similarity">
    <text evidence="4 5">Belongs to the cytochrome b5 family.</text>
</comment>
<dbReference type="GO" id="GO:0020037">
    <property type="term" value="F:heme binding"/>
    <property type="evidence" value="ECO:0007669"/>
    <property type="project" value="UniProtKB-UniRule"/>
</dbReference>
<dbReference type="AlphaFoldDB" id="A0A423VFB2"/>
<dbReference type="EMBL" id="LJZO01000056">
    <property type="protein sequence ID" value="ROV89682.1"/>
    <property type="molecule type" value="Genomic_DNA"/>
</dbReference>
<dbReference type="PRINTS" id="PR00363">
    <property type="entry name" value="CYTOCHROMEB5"/>
</dbReference>
<dbReference type="InterPro" id="IPR018506">
    <property type="entry name" value="Cyt_B5_heme-BS"/>
</dbReference>
<keyword evidence="8" id="KW-1185">Reference proteome</keyword>
<dbReference type="InterPro" id="IPR001199">
    <property type="entry name" value="Cyt_B5-like_heme/steroid-bd"/>
</dbReference>
<dbReference type="PANTHER" id="PTHR19359:SF14">
    <property type="entry name" value="CYTOCHROME B5 A"/>
    <property type="match status" value="1"/>
</dbReference>
<dbReference type="Proteomes" id="UP000284375">
    <property type="component" value="Unassembled WGS sequence"/>
</dbReference>
<dbReference type="Pfam" id="PF00173">
    <property type="entry name" value="Cyt-b5"/>
    <property type="match status" value="1"/>
</dbReference>
<evidence type="ECO:0000256" key="5">
    <source>
        <dbReference type="RuleBase" id="RU362121"/>
    </source>
</evidence>
<dbReference type="SUPFAM" id="SSF55856">
    <property type="entry name" value="Cytochrome b5-like heme/steroid binding domain"/>
    <property type="match status" value="1"/>
</dbReference>
<dbReference type="PROSITE" id="PS00191">
    <property type="entry name" value="CYTOCHROME_B5_1"/>
    <property type="match status" value="1"/>
</dbReference>
<dbReference type="InterPro" id="IPR050668">
    <property type="entry name" value="Cytochrome_b5"/>
</dbReference>
<evidence type="ECO:0000256" key="1">
    <source>
        <dbReference type="ARBA" id="ARBA00022617"/>
    </source>
</evidence>
<name>A0A423VFB2_CYTCH</name>
<proteinExistence type="inferred from homology"/>
<keyword evidence="1 5" id="KW-0349">Heme</keyword>
<dbReference type="InterPro" id="IPR036400">
    <property type="entry name" value="Cyt_B5-like_heme/steroid_sf"/>
</dbReference>
<evidence type="ECO:0000313" key="7">
    <source>
        <dbReference type="EMBL" id="ROV89682.1"/>
    </source>
</evidence>